<protein>
    <recommendedName>
        <fullName evidence="2">MINDY deubiquitinase domain-containing protein</fullName>
    </recommendedName>
</protein>
<feature type="compositionally biased region" description="Polar residues" evidence="1">
    <location>
        <begin position="828"/>
        <end position="842"/>
    </location>
</feature>
<name>A0A8H4J0T4_9PEZI</name>
<evidence type="ECO:0000259" key="2">
    <source>
        <dbReference type="Pfam" id="PF04424"/>
    </source>
</evidence>
<dbReference type="InterPro" id="IPR007518">
    <property type="entry name" value="MINDY"/>
</dbReference>
<sequence>MVRKPELVPRPLSQAQNNPPYPTTPPDEHPPPFLHDPHASDANGYTFVSHEDARRSRSNSDISSSSDWDEPEDEDEDETKKDDIPAALKPGPHRPTSSQQVKPDELPALLRVGPPGGSPAPRISIDSEDDRPKAENKTEEKKPESSSSPPPAPVSPPPPTLTSPPPPAVSPPAPPANNASDSPATTASGRRPTITLKSQNPYLQHFQSQTTGDSSYGDDGAGDPSTAQSAVPQEPIEMPLDNKTPVEQISKLSIWDNTEKDSQSPPSKPPPAVPQDSAKDQSSALADTASPTSPETASRRHDSDASSAFFPGMDISSLDAVTSRNHGLPSDSDAQGGRTWQEQQAWEKSERERREREAAEAHERAMQEERERQAEEEWHRGEAAAKAAAQTQPPAQPSEETAPPLPPRPGTSSTIAEHPPTQPRPSNMTTSGTGLSEAELERQRKENYSIKHIRWFDSRTDNVREAPVLTQNANGPCPLLALVNALVLSTPIRQQSALVDALKTRETISLGFLLDAVFEELMTGHRGNNAQELPDVNDLYNFLLALHTGMNVNPRFVAAESDSLIDHPVPQNPTKPGGFEQTREMRLYSTFNIPLIHGWLPPSESPAYAAFNRSAKTYEDAQNIQFHEEELEVKLSSSGLSPTEQNLYEDLQAIKDFLQRWSTQLTDCGLKVMRESLKPGQFAILFRNDHFSTIYKEPRSQKILTLVTDAGYSSHEEIVWESLVDVTGRGSEMFSGDFRTVSHSSGSGPERPIRSLLDDEPPSQPTGGFPNGGGITYPQESGTVGGNPGDRTEQEDADLALALQLQEEEDDRHRRDTEARRRRENELSHNFLSNEATSNAGPNSRPGRVNDTIRGQDIRPLIPPRRNNVQTHRPQADGEEPPPPTYEQAANSPVYVPGQGLPNPPQGAGTGRGQSAYAATSQGQGQSYWLGGRGNGRGRRTSQPTPLVNRIPDGNGTAGPSAPVGHGRRHSGQGGPGKEEKCIVM</sequence>
<feature type="compositionally biased region" description="Low complexity" evidence="1">
    <location>
        <begin position="384"/>
        <end position="393"/>
    </location>
</feature>
<organism evidence="3 4">
    <name type="scientific">Botryosphaeria dothidea</name>
    <dbReference type="NCBI Taxonomy" id="55169"/>
    <lineage>
        <taxon>Eukaryota</taxon>
        <taxon>Fungi</taxon>
        <taxon>Dikarya</taxon>
        <taxon>Ascomycota</taxon>
        <taxon>Pezizomycotina</taxon>
        <taxon>Dothideomycetes</taxon>
        <taxon>Dothideomycetes incertae sedis</taxon>
        <taxon>Botryosphaeriales</taxon>
        <taxon>Botryosphaeriaceae</taxon>
        <taxon>Botryosphaeria</taxon>
    </lineage>
</organism>
<dbReference type="GO" id="GO:0016807">
    <property type="term" value="F:cysteine-type carboxypeptidase activity"/>
    <property type="evidence" value="ECO:0007669"/>
    <property type="project" value="TreeGrafter"/>
</dbReference>
<feature type="compositionally biased region" description="Acidic residues" evidence="1">
    <location>
        <begin position="67"/>
        <end position="77"/>
    </location>
</feature>
<keyword evidence="4" id="KW-1185">Reference proteome</keyword>
<dbReference type="GO" id="GO:0071108">
    <property type="term" value="P:protein K48-linked deubiquitination"/>
    <property type="evidence" value="ECO:0007669"/>
    <property type="project" value="TreeGrafter"/>
</dbReference>
<feature type="region of interest" description="Disordered" evidence="1">
    <location>
        <begin position="737"/>
        <end position="985"/>
    </location>
</feature>
<feature type="compositionally biased region" description="Polar residues" evidence="1">
    <location>
        <begin position="424"/>
        <end position="434"/>
    </location>
</feature>
<dbReference type="InterPro" id="IPR033979">
    <property type="entry name" value="MINDY_domain"/>
</dbReference>
<dbReference type="AlphaFoldDB" id="A0A8H4J0T4"/>
<dbReference type="Pfam" id="PF04424">
    <property type="entry name" value="MINDY_DUB"/>
    <property type="match status" value="1"/>
</dbReference>
<evidence type="ECO:0000256" key="1">
    <source>
        <dbReference type="SAM" id="MobiDB-lite"/>
    </source>
</evidence>
<feature type="region of interest" description="Disordered" evidence="1">
    <location>
        <begin position="1"/>
        <end position="443"/>
    </location>
</feature>
<feature type="compositionally biased region" description="Basic and acidic residues" evidence="1">
    <location>
        <begin position="130"/>
        <end position="144"/>
    </location>
</feature>
<feature type="compositionally biased region" description="Basic and acidic residues" evidence="1">
    <location>
        <begin position="345"/>
        <end position="383"/>
    </location>
</feature>
<proteinExistence type="predicted"/>
<dbReference type="GO" id="GO:0005829">
    <property type="term" value="C:cytosol"/>
    <property type="evidence" value="ECO:0007669"/>
    <property type="project" value="TreeGrafter"/>
</dbReference>
<evidence type="ECO:0000313" key="3">
    <source>
        <dbReference type="EMBL" id="KAF4310862.1"/>
    </source>
</evidence>
<dbReference type="GO" id="GO:1990380">
    <property type="term" value="F:K48-linked deubiquitinase activity"/>
    <property type="evidence" value="ECO:0007669"/>
    <property type="project" value="InterPro"/>
</dbReference>
<reference evidence="3" key="1">
    <citation type="submission" date="2020-04" db="EMBL/GenBank/DDBJ databases">
        <title>Genome Assembly and Annotation of Botryosphaeria dothidea sdau 11-99, a Latent Pathogen of Apple Fruit Ring Rot in China.</title>
        <authorList>
            <person name="Yu C."/>
            <person name="Diao Y."/>
            <person name="Lu Q."/>
            <person name="Zhao J."/>
            <person name="Cui S."/>
            <person name="Peng C."/>
            <person name="He B."/>
            <person name="Liu H."/>
        </authorList>
    </citation>
    <scope>NUCLEOTIDE SEQUENCE [LARGE SCALE GENOMIC DNA]</scope>
    <source>
        <strain evidence="3">Sdau11-99</strain>
    </source>
</reference>
<feature type="compositionally biased region" description="Polar residues" evidence="1">
    <location>
        <begin position="917"/>
        <end position="927"/>
    </location>
</feature>
<feature type="compositionally biased region" description="Polar residues" evidence="1">
    <location>
        <begin position="195"/>
        <end position="207"/>
    </location>
</feature>
<feature type="compositionally biased region" description="Basic and acidic residues" evidence="1">
    <location>
        <begin position="811"/>
        <end position="827"/>
    </location>
</feature>
<dbReference type="OrthoDB" id="10261212at2759"/>
<comment type="caution">
    <text evidence="3">The sequence shown here is derived from an EMBL/GenBank/DDBJ whole genome shotgun (WGS) entry which is preliminary data.</text>
</comment>
<feature type="compositionally biased region" description="Pro residues" evidence="1">
    <location>
        <begin position="148"/>
        <end position="175"/>
    </location>
</feature>
<dbReference type="GO" id="GO:0071944">
    <property type="term" value="C:cell periphery"/>
    <property type="evidence" value="ECO:0007669"/>
    <property type="project" value="TreeGrafter"/>
</dbReference>
<feature type="domain" description="MINDY deubiquitinase" evidence="2">
    <location>
        <begin position="447"/>
        <end position="738"/>
    </location>
</feature>
<feature type="compositionally biased region" description="Basic and acidic residues" evidence="1">
    <location>
        <begin position="26"/>
        <end position="39"/>
    </location>
</feature>
<feature type="compositionally biased region" description="Polar residues" evidence="1">
    <location>
        <begin position="280"/>
        <end position="296"/>
    </location>
</feature>
<gene>
    <name evidence="3" type="ORF">GTA08_BOTSDO13463</name>
</gene>
<feature type="compositionally biased region" description="Low complexity" evidence="1">
    <location>
        <begin position="208"/>
        <end position="225"/>
    </location>
</feature>
<dbReference type="EMBL" id="WWBZ02000012">
    <property type="protein sequence ID" value="KAF4310862.1"/>
    <property type="molecule type" value="Genomic_DNA"/>
</dbReference>
<dbReference type="PANTHER" id="PTHR18063:SF6">
    <property type="entry name" value="UBIQUITIN CARBOXYL-TERMINAL HYDROLASE"/>
    <property type="match status" value="1"/>
</dbReference>
<dbReference type="Proteomes" id="UP000572817">
    <property type="component" value="Unassembled WGS sequence"/>
</dbReference>
<accession>A0A8H4J0T4</accession>
<dbReference type="GO" id="GO:0004843">
    <property type="term" value="F:cysteine-type deubiquitinase activity"/>
    <property type="evidence" value="ECO:0007669"/>
    <property type="project" value="InterPro"/>
</dbReference>
<evidence type="ECO:0000313" key="4">
    <source>
        <dbReference type="Proteomes" id="UP000572817"/>
    </source>
</evidence>
<dbReference type="PANTHER" id="PTHR18063">
    <property type="entry name" value="NF-E2 INDUCIBLE PROTEIN"/>
    <property type="match status" value="1"/>
</dbReference>